<proteinExistence type="predicted"/>
<accession>A0ABQ8PYL9</accession>
<dbReference type="Proteomes" id="UP001163828">
    <property type="component" value="Unassembled WGS sequence"/>
</dbReference>
<dbReference type="InterPro" id="IPR013083">
    <property type="entry name" value="Znf_RING/FYVE/PHD"/>
</dbReference>
<dbReference type="SMART" id="SM00184">
    <property type="entry name" value="RING"/>
    <property type="match status" value="1"/>
</dbReference>
<dbReference type="EMBL" id="MU791536">
    <property type="protein sequence ID" value="KAJ3990749.1"/>
    <property type="molecule type" value="Genomic_DNA"/>
</dbReference>
<keyword evidence="1" id="KW-0479">Metal-binding</keyword>
<organism evidence="6 7">
    <name type="scientific">Lentinula boryana</name>
    <dbReference type="NCBI Taxonomy" id="40481"/>
    <lineage>
        <taxon>Eukaryota</taxon>
        <taxon>Fungi</taxon>
        <taxon>Dikarya</taxon>
        <taxon>Basidiomycota</taxon>
        <taxon>Agaricomycotina</taxon>
        <taxon>Agaricomycetes</taxon>
        <taxon>Agaricomycetidae</taxon>
        <taxon>Agaricales</taxon>
        <taxon>Marasmiineae</taxon>
        <taxon>Omphalotaceae</taxon>
        <taxon>Lentinula</taxon>
    </lineage>
</organism>
<evidence type="ECO:0000256" key="3">
    <source>
        <dbReference type="ARBA" id="ARBA00022833"/>
    </source>
</evidence>
<keyword evidence="3" id="KW-0862">Zinc</keyword>
<dbReference type="Gene3D" id="3.30.40.10">
    <property type="entry name" value="Zinc/RING finger domain, C3HC4 (zinc finger)"/>
    <property type="match status" value="1"/>
</dbReference>
<evidence type="ECO:0000259" key="5">
    <source>
        <dbReference type="PROSITE" id="PS50089"/>
    </source>
</evidence>
<keyword evidence="2 4" id="KW-0863">Zinc-finger</keyword>
<evidence type="ECO:0000256" key="2">
    <source>
        <dbReference type="ARBA" id="ARBA00022771"/>
    </source>
</evidence>
<sequence length="190" mass="20978">MPSLTTTRTIAASRAAASPYPHSRSCLLATSGSSDTDEEVETTRSRSYRRKANISLTATRRSARLQAKALPTQAEYEEMKEKAELAQQELLKLEIIRTELLTCPVCLDFAYQPQITQCGHLYCATCLNGIRVHSIETQGLFTQCGLCRGDLYLPPVPCRPLQDLIESIATTDGLAIPGYVSEVWVGRPSR</sequence>
<comment type="caution">
    <text evidence="6">The sequence shown here is derived from an EMBL/GenBank/DDBJ whole genome shotgun (WGS) entry which is preliminary data.</text>
</comment>
<evidence type="ECO:0000313" key="6">
    <source>
        <dbReference type="EMBL" id="KAJ3990749.1"/>
    </source>
</evidence>
<gene>
    <name evidence="6" type="ORF">F5050DRAFT_1813525</name>
</gene>
<protein>
    <recommendedName>
        <fullName evidence="5">RING-type domain-containing protein</fullName>
    </recommendedName>
</protein>
<keyword evidence="7" id="KW-1185">Reference proteome</keyword>
<evidence type="ECO:0000256" key="1">
    <source>
        <dbReference type="ARBA" id="ARBA00022723"/>
    </source>
</evidence>
<dbReference type="InterPro" id="IPR001841">
    <property type="entry name" value="Znf_RING"/>
</dbReference>
<dbReference type="InterPro" id="IPR017907">
    <property type="entry name" value="Znf_RING_CS"/>
</dbReference>
<evidence type="ECO:0000313" key="7">
    <source>
        <dbReference type="Proteomes" id="UP001163828"/>
    </source>
</evidence>
<name>A0ABQ8PYL9_9AGAR</name>
<evidence type="ECO:0000256" key="4">
    <source>
        <dbReference type="PROSITE-ProRule" id="PRU00175"/>
    </source>
</evidence>
<dbReference type="SUPFAM" id="SSF57850">
    <property type="entry name" value="RING/U-box"/>
    <property type="match status" value="1"/>
</dbReference>
<dbReference type="PROSITE" id="PS50089">
    <property type="entry name" value="ZF_RING_2"/>
    <property type="match status" value="1"/>
</dbReference>
<dbReference type="Pfam" id="PF13923">
    <property type="entry name" value="zf-C3HC4_2"/>
    <property type="match status" value="1"/>
</dbReference>
<dbReference type="PROSITE" id="PS00518">
    <property type="entry name" value="ZF_RING_1"/>
    <property type="match status" value="1"/>
</dbReference>
<feature type="domain" description="RING-type" evidence="5">
    <location>
        <begin position="103"/>
        <end position="148"/>
    </location>
</feature>
<reference evidence="6" key="1">
    <citation type="submission" date="2022-08" db="EMBL/GenBank/DDBJ databases">
        <authorList>
            <consortium name="DOE Joint Genome Institute"/>
            <person name="Min B."/>
            <person name="Riley R."/>
            <person name="Sierra-Patev S."/>
            <person name="Naranjo-Ortiz M."/>
            <person name="Looney B."/>
            <person name="Konkel Z."/>
            <person name="Slot J.C."/>
            <person name="Sakamoto Y."/>
            <person name="Steenwyk J.L."/>
            <person name="Rokas A."/>
            <person name="Carro J."/>
            <person name="Camarero S."/>
            <person name="Ferreira P."/>
            <person name="Molpeceres G."/>
            <person name="Ruiz-Duenas F.J."/>
            <person name="Serrano A."/>
            <person name="Henrissat B."/>
            <person name="Drula E."/>
            <person name="Hughes K.W."/>
            <person name="Mata J.L."/>
            <person name="Ishikawa N.K."/>
            <person name="Vargas-Isla R."/>
            <person name="Ushijima S."/>
            <person name="Smith C.A."/>
            <person name="Ahrendt S."/>
            <person name="Andreopoulos W."/>
            <person name="He G."/>
            <person name="Labutti K."/>
            <person name="Lipzen A."/>
            <person name="Ng V."/>
            <person name="Sandor L."/>
            <person name="Barry K."/>
            <person name="Martinez A.T."/>
            <person name="Xiao Y."/>
            <person name="Gibbons J.G."/>
            <person name="Terashima K."/>
            <person name="Hibbett D.S."/>
            <person name="Grigoriev I.V."/>
        </authorList>
    </citation>
    <scope>NUCLEOTIDE SEQUENCE</scope>
    <source>
        <strain evidence="6">TFB10827</strain>
    </source>
</reference>